<dbReference type="EMBL" id="CAUJNA010001534">
    <property type="protein sequence ID" value="CAJ1387504.1"/>
    <property type="molecule type" value="Genomic_DNA"/>
</dbReference>
<keyword evidence="2" id="KW-1185">Reference proteome</keyword>
<name>A0AA36N1Q4_9DINO</name>
<accession>A0AA36N1Q4</accession>
<reference evidence="1" key="1">
    <citation type="submission" date="2023-08" db="EMBL/GenBank/DDBJ databases">
        <authorList>
            <person name="Chen Y."/>
            <person name="Shah S."/>
            <person name="Dougan E. K."/>
            <person name="Thang M."/>
            <person name="Chan C."/>
        </authorList>
    </citation>
    <scope>NUCLEOTIDE SEQUENCE</scope>
</reference>
<evidence type="ECO:0000313" key="1">
    <source>
        <dbReference type="EMBL" id="CAJ1387504.1"/>
    </source>
</evidence>
<organism evidence="1 2">
    <name type="scientific">Effrenium voratum</name>
    <dbReference type="NCBI Taxonomy" id="2562239"/>
    <lineage>
        <taxon>Eukaryota</taxon>
        <taxon>Sar</taxon>
        <taxon>Alveolata</taxon>
        <taxon>Dinophyceae</taxon>
        <taxon>Suessiales</taxon>
        <taxon>Symbiodiniaceae</taxon>
        <taxon>Effrenium</taxon>
    </lineage>
</organism>
<dbReference type="Proteomes" id="UP001178507">
    <property type="component" value="Unassembled WGS sequence"/>
</dbReference>
<protein>
    <submittedName>
        <fullName evidence="1">Uncharacterized protein</fullName>
    </submittedName>
</protein>
<dbReference type="AlphaFoldDB" id="A0AA36N1Q4"/>
<proteinExistence type="predicted"/>
<comment type="caution">
    <text evidence="1">The sequence shown here is derived from an EMBL/GenBank/DDBJ whole genome shotgun (WGS) entry which is preliminary data.</text>
</comment>
<evidence type="ECO:0000313" key="2">
    <source>
        <dbReference type="Proteomes" id="UP001178507"/>
    </source>
</evidence>
<gene>
    <name evidence="1" type="ORF">EVOR1521_LOCUS13574</name>
</gene>
<sequence>MPERRAPYESLPHCNTAEEYISMIGSGRSTIAECATLARANLKDNMQNPALVAFGSLGAHGSCESNQERDLHRWLRHIHGFQLAPYRVAIKLHVPGKAGLQDVSVPFVLPHEILHHVAMAGEYQFSLSMLGNRSEDDLKNFWDHCSCFDEWSQHEVLMDPTPIDRKRLIPCLLHLDGAEFYSNCEYLVWSMASVFGKGSVWDTKFPCCIIPHSAMVDAKVRDDVHETVARVLAWSMSQASLGVFPSVGALGEGLSGERGDLAGTVIANGWRMAYFGMKADAKARLQCNYFSRSYQHAKICESCGAAKQHKDWDPSMDYKDFYDDAPYLNTTISNEEYLRSSPRVSPWAIMPGWHLGTVFRDPMHTIYLGTAKLLISSVLGLWISRDILAGSDLAEKLSKFSVAMKRALKSQGMRVPFQRFTPANTGLDKPSQFPELGSAFKAANIKCYLWYISKKATEFAEASPRVQP</sequence>